<dbReference type="GO" id="GO:0005788">
    <property type="term" value="C:endoplasmic reticulum lumen"/>
    <property type="evidence" value="ECO:0007669"/>
    <property type="project" value="UniProtKB-UniRule"/>
</dbReference>
<sequence>MMKFRGLVLAALFVRCFASENTFSVHDDLFAFPQYSVEFADSYILEADAVAYLANDGTKQTGHDEVPSKLNYNNFGSDTTGEDANPVGTYERLLLQGYPHLCFIPEAKPSIENATKEEPSATDREKELDRAVSRGSELLQGMASNQCLYYSTGWWTYSFCYNAQVTQFHALPPGTNGRVWPPQEDPTVPSFVLGRFEGAPKANKKAAAEGKISSSERTISTEVQTQAETNYLVQRLEGGSPCDLTGNNRKIEIQFHCNPQLTDRIGWIKETATCAYLMIVYTPRLCNDVAFQPPKESRAHPITCTEIISEGGVESWEARGEELSSTSQTLEEQGQQSQQQIVLGNVEVGAMKYIGREGKKLERGRIVLTQDEKADILIMQKNGQVSSLSAADMKKLDISPEEVESFRIELQKMAGTKDWKIERLDDVNGNIQLRGVVASDDEDEVETTKDAKSDEPNKQKEEDEQDAAGSQEEYKGEL</sequence>
<dbReference type="GO" id="GO:0005789">
    <property type="term" value="C:endoplasmic reticulum membrane"/>
    <property type="evidence" value="ECO:0007669"/>
    <property type="project" value="UniProtKB-SubCell"/>
</dbReference>
<keyword evidence="3 9" id="KW-0732">Signal</keyword>
<keyword evidence="4 7" id="KW-0430">Lectin</keyword>
<feature type="compositionally biased region" description="Basic and acidic residues" evidence="8">
    <location>
        <begin position="446"/>
        <end position="461"/>
    </location>
</feature>
<evidence type="ECO:0000256" key="7">
    <source>
        <dbReference type="RuleBase" id="RU369099"/>
    </source>
</evidence>
<keyword evidence="6" id="KW-1015">Disulfide bond</keyword>
<feature type="signal peptide" evidence="9">
    <location>
        <begin position="1"/>
        <end position="18"/>
    </location>
</feature>
<dbReference type="PROSITE" id="PS51914">
    <property type="entry name" value="MRH"/>
    <property type="match status" value="1"/>
</dbReference>
<dbReference type="GO" id="GO:0030246">
    <property type="term" value="F:carbohydrate binding"/>
    <property type="evidence" value="ECO:0007669"/>
    <property type="project" value="UniProtKB-UniRule"/>
</dbReference>
<dbReference type="InterPro" id="IPR009011">
    <property type="entry name" value="Man6P_isomerase_rcpt-bd_dom_sf"/>
</dbReference>
<evidence type="ECO:0000256" key="9">
    <source>
        <dbReference type="SAM" id="SignalP"/>
    </source>
</evidence>
<dbReference type="HOGENOM" id="CLU_025069_0_0_1"/>
<gene>
    <name evidence="11" type="ORF">PV06_05532</name>
</gene>
<comment type="function">
    <text evidence="7">Lectin involved in the quality control of the secretory pathway. As a member of the endoplasmic reticulum-associated degradation lumenal (ERAD-L) surveillance system, targets misfolded endoplasmic reticulum lumenal glycoproteins for degradation.</text>
</comment>
<dbReference type="EMBL" id="KN847336">
    <property type="protein sequence ID" value="KIW41935.1"/>
    <property type="molecule type" value="Genomic_DNA"/>
</dbReference>
<dbReference type="GO" id="GO:0030970">
    <property type="term" value="P:retrograde protein transport, ER to cytosol"/>
    <property type="evidence" value="ECO:0007669"/>
    <property type="project" value="TreeGrafter"/>
</dbReference>
<evidence type="ECO:0000259" key="10">
    <source>
        <dbReference type="PROSITE" id="PS51914"/>
    </source>
</evidence>
<dbReference type="GeneID" id="27357606"/>
<dbReference type="SUPFAM" id="SSF50911">
    <property type="entry name" value="Mannose 6-phosphate receptor domain"/>
    <property type="match status" value="1"/>
</dbReference>
<dbReference type="PANTHER" id="PTHR15414:SF0">
    <property type="entry name" value="ENDOPLASMIC RETICULUM LECTIN 1"/>
    <property type="match status" value="1"/>
</dbReference>
<evidence type="ECO:0000256" key="1">
    <source>
        <dbReference type="ARBA" id="ARBA00004367"/>
    </source>
</evidence>
<dbReference type="PANTHER" id="PTHR15414">
    <property type="entry name" value="OS-9-RELATED"/>
    <property type="match status" value="1"/>
</dbReference>
<feature type="region of interest" description="Disordered" evidence="8">
    <location>
        <begin position="435"/>
        <end position="478"/>
    </location>
</feature>
<evidence type="ECO:0000313" key="11">
    <source>
        <dbReference type="EMBL" id="KIW41935.1"/>
    </source>
</evidence>
<organism evidence="11 12">
    <name type="scientific">Exophiala oligosperma</name>
    <dbReference type="NCBI Taxonomy" id="215243"/>
    <lineage>
        <taxon>Eukaryota</taxon>
        <taxon>Fungi</taxon>
        <taxon>Dikarya</taxon>
        <taxon>Ascomycota</taxon>
        <taxon>Pezizomycotina</taxon>
        <taxon>Eurotiomycetes</taxon>
        <taxon>Chaetothyriomycetidae</taxon>
        <taxon>Chaetothyriales</taxon>
        <taxon>Herpotrichiellaceae</taxon>
        <taxon>Exophiala</taxon>
    </lineage>
</organism>
<keyword evidence="7" id="KW-0472">Membrane</keyword>
<comment type="similarity">
    <text evidence="2 7">Belongs to the OS-9 family.</text>
</comment>
<dbReference type="GO" id="GO:0030968">
    <property type="term" value="P:endoplasmic reticulum unfolded protein response"/>
    <property type="evidence" value="ECO:0007669"/>
    <property type="project" value="UniProtKB-UniRule"/>
</dbReference>
<dbReference type="VEuPathDB" id="FungiDB:PV06_05532"/>
<dbReference type="Proteomes" id="UP000053342">
    <property type="component" value="Unassembled WGS sequence"/>
</dbReference>
<evidence type="ECO:0000256" key="2">
    <source>
        <dbReference type="ARBA" id="ARBA00009918"/>
    </source>
</evidence>
<dbReference type="AlphaFoldDB" id="A0A0D2DHP1"/>
<feature type="domain" description="MRH" evidence="10">
    <location>
        <begin position="145"/>
        <end position="288"/>
    </location>
</feature>
<dbReference type="Pfam" id="PF07915">
    <property type="entry name" value="PRKCSH"/>
    <property type="match status" value="1"/>
</dbReference>
<comment type="subcellular location">
    <subcellularLocation>
        <location evidence="1 7">Endoplasmic reticulum membrane</location>
        <topology evidence="1 7">Peripheral membrane protein</topology>
        <orientation evidence="1 7">Lumenal side</orientation>
    </subcellularLocation>
</comment>
<evidence type="ECO:0000256" key="3">
    <source>
        <dbReference type="ARBA" id="ARBA00022729"/>
    </source>
</evidence>
<evidence type="ECO:0000256" key="6">
    <source>
        <dbReference type="ARBA" id="ARBA00023157"/>
    </source>
</evidence>
<reference evidence="11 12" key="1">
    <citation type="submission" date="2015-01" db="EMBL/GenBank/DDBJ databases">
        <title>The Genome Sequence of Exophiala oligosperma CBS72588.</title>
        <authorList>
            <consortium name="The Broad Institute Genomics Platform"/>
            <person name="Cuomo C."/>
            <person name="de Hoog S."/>
            <person name="Gorbushina A."/>
            <person name="Stielow B."/>
            <person name="Teixiera M."/>
            <person name="Abouelleil A."/>
            <person name="Chapman S.B."/>
            <person name="Priest M."/>
            <person name="Young S.K."/>
            <person name="Wortman J."/>
            <person name="Nusbaum C."/>
            <person name="Birren B."/>
        </authorList>
    </citation>
    <scope>NUCLEOTIDE SEQUENCE [LARGE SCALE GENOMIC DNA]</scope>
    <source>
        <strain evidence="11 12">CBS 72588</strain>
    </source>
</reference>
<evidence type="ECO:0000313" key="12">
    <source>
        <dbReference type="Proteomes" id="UP000053342"/>
    </source>
</evidence>
<dbReference type="RefSeq" id="XP_016262151.1">
    <property type="nucleotide sequence ID" value="XM_016406547.1"/>
</dbReference>
<dbReference type="OrthoDB" id="448954at2759"/>
<evidence type="ECO:0000256" key="8">
    <source>
        <dbReference type="SAM" id="MobiDB-lite"/>
    </source>
</evidence>
<evidence type="ECO:0000256" key="5">
    <source>
        <dbReference type="ARBA" id="ARBA00022824"/>
    </source>
</evidence>
<keyword evidence="5 7" id="KW-0256">Endoplasmic reticulum</keyword>
<accession>A0A0D2DHP1</accession>
<protein>
    <recommendedName>
        <fullName evidence="7">Endoplasmic reticulum lectin</fullName>
    </recommendedName>
    <alternativeName>
        <fullName evidence="7">Protein OS-9 homolog</fullName>
    </alternativeName>
</protein>
<dbReference type="InterPro" id="IPR044865">
    <property type="entry name" value="MRH_dom"/>
</dbReference>
<name>A0A0D2DHP1_9EURO</name>
<dbReference type="InterPro" id="IPR012913">
    <property type="entry name" value="OS9-like_dom"/>
</dbReference>
<dbReference type="STRING" id="215243.A0A0D2DHP1"/>
<dbReference type="Gene3D" id="2.70.130.10">
    <property type="entry name" value="Mannose-6-phosphate receptor binding domain"/>
    <property type="match status" value="1"/>
</dbReference>
<dbReference type="InterPro" id="IPR045149">
    <property type="entry name" value="OS-9-like"/>
</dbReference>
<keyword evidence="12" id="KW-1185">Reference proteome</keyword>
<feature type="chain" id="PRO_5002255874" description="Endoplasmic reticulum lectin" evidence="9">
    <location>
        <begin position="19"/>
        <end position="478"/>
    </location>
</feature>
<proteinExistence type="inferred from homology"/>
<evidence type="ECO:0000256" key="4">
    <source>
        <dbReference type="ARBA" id="ARBA00022734"/>
    </source>
</evidence>